<gene>
    <name evidence="1" type="ORF">SAMN05421783_107115</name>
</gene>
<dbReference type="GO" id="GO:0006808">
    <property type="term" value="P:regulation of nitrogen utilization"/>
    <property type="evidence" value="ECO:0007669"/>
    <property type="project" value="InterPro"/>
</dbReference>
<dbReference type="SMART" id="SM00938">
    <property type="entry name" value="P-II"/>
    <property type="match status" value="1"/>
</dbReference>
<dbReference type="InterPro" id="IPR002187">
    <property type="entry name" value="N-reg_PII"/>
</dbReference>
<protein>
    <submittedName>
        <fullName evidence="1">Nitrogen regulatory protein P-II family</fullName>
    </submittedName>
</protein>
<sequence>MNALTVAAMKKLEIIVEGEQQGFVVDLLDRAGASGYTILHNLSGKGTHGVHKGHLMFNDDSVLVMIMTAVPEDLVGPILEGLTPFFNKHMGVVLTSDIQVSRMVKMQTD</sequence>
<reference evidence="2" key="1">
    <citation type="submission" date="2016-10" db="EMBL/GenBank/DDBJ databases">
        <authorList>
            <person name="Varghese N."/>
            <person name="Submissions S."/>
        </authorList>
    </citation>
    <scope>NUCLEOTIDE SEQUENCE [LARGE SCALE GENOMIC DNA]</scope>
    <source>
        <strain evidence="2">DSM 217</strain>
    </source>
</reference>
<dbReference type="Gene3D" id="3.30.70.120">
    <property type="match status" value="1"/>
</dbReference>
<dbReference type="InterPro" id="IPR011322">
    <property type="entry name" value="N-reg_PII-like_a/b"/>
</dbReference>
<dbReference type="InterPro" id="IPR015867">
    <property type="entry name" value="N-reg_PII/ATP_PRibTrfase_C"/>
</dbReference>
<dbReference type="Proteomes" id="UP000198816">
    <property type="component" value="Unassembled WGS sequence"/>
</dbReference>
<dbReference type="EMBL" id="FNNZ01000007">
    <property type="protein sequence ID" value="SDW70278.1"/>
    <property type="molecule type" value="Genomic_DNA"/>
</dbReference>
<evidence type="ECO:0000313" key="2">
    <source>
        <dbReference type="Proteomes" id="UP000198816"/>
    </source>
</evidence>
<dbReference type="PROSITE" id="PS51343">
    <property type="entry name" value="PII_GLNB_DOM"/>
    <property type="match status" value="1"/>
</dbReference>
<keyword evidence="2" id="KW-1185">Reference proteome</keyword>
<dbReference type="RefSeq" id="WP_093030626.1">
    <property type="nucleotide sequence ID" value="NZ_FNNZ01000007.1"/>
</dbReference>
<dbReference type="SUPFAM" id="SSF54913">
    <property type="entry name" value="GlnB-like"/>
    <property type="match status" value="1"/>
</dbReference>
<dbReference type="OrthoDB" id="1493510at2"/>
<dbReference type="AlphaFoldDB" id="A0A1H2VPU0"/>
<dbReference type="STRING" id="1058.SAMN05421783_107115"/>
<proteinExistence type="predicted"/>
<dbReference type="GO" id="GO:0030234">
    <property type="term" value="F:enzyme regulator activity"/>
    <property type="evidence" value="ECO:0007669"/>
    <property type="project" value="InterPro"/>
</dbReference>
<organism evidence="1 2">
    <name type="scientific">Thiocapsa roseopersicina</name>
    <dbReference type="NCBI Taxonomy" id="1058"/>
    <lineage>
        <taxon>Bacteria</taxon>
        <taxon>Pseudomonadati</taxon>
        <taxon>Pseudomonadota</taxon>
        <taxon>Gammaproteobacteria</taxon>
        <taxon>Chromatiales</taxon>
        <taxon>Chromatiaceae</taxon>
        <taxon>Thiocapsa</taxon>
    </lineage>
</organism>
<evidence type="ECO:0000313" key="1">
    <source>
        <dbReference type="EMBL" id="SDW70278.1"/>
    </source>
</evidence>
<accession>A0A1H2VPU0</accession>
<name>A0A1H2VPU0_THIRO</name>
<dbReference type="Pfam" id="PF00543">
    <property type="entry name" value="P-II"/>
    <property type="match status" value="1"/>
</dbReference>